<sequence>MPFSKKPRRRYDPHAEGHGPNPYTTAGTLVYSWFEQAAMRKLGHATAERAAPKKRRTRRHPTTHVGFRTRQNRLGSVITRNGITMAACDPAGSKPAQRRLRQKLVQHPSVVARFANHPTRAQVDEAIAVAEKPGLLDPLRKIFGETKAKRDARIKRERRATA</sequence>
<gene>
    <name evidence="2" type="ORF">AOPFMNJM_3695</name>
</gene>
<proteinExistence type="predicted"/>
<evidence type="ECO:0000313" key="3">
    <source>
        <dbReference type="Proteomes" id="UP001055102"/>
    </source>
</evidence>
<comment type="caution">
    <text evidence="2">The sequence shown here is derived from an EMBL/GenBank/DDBJ whole genome shotgun (WGS) entry which is preliminary data.</text>
</comment>
<feature type="region of interest" description="Disordered" evidence="1">
    <location>
        <begin position="44"/>
        <end position="72"/>
    </location>
</feature>
<name>A0ABQ4T266_9HYPH</name>
<organism evidence="2 3">
    <name type="scientific">Methylobacterium jeotgali</name>
    <dbReference type="NCBI Taxonomy" id="381630"/>
    <lineage>
        <taxon>Bacteria</taxon>
        <taxon>Pseudomonadati</taxon>
        <taxon>Pseudomonadota</taxon>
        <taxon>Alphaproteobacteria</taxon>
        <taxon>Hyphomicrobiales</taxon>
        <taxon>Methylobacteriaceae</taxon>
        <taxon>Methylobacterium</taxon>
    </lineage>
</organism>
<evidence type="ECO:0000313" key="2">
    <source>
        <dbReference type="EMBL" id="GJE08358.1"/>
    </source>
</evidence>
<protein>
    <submittedName>
        <fullName evidence="2">Uncharacterized protein</fullName>
    </submittedName>
</protein>
<feature type="compositionally biased region" description="Basic residues" evidence="1">
    <location>
        <begin position="52"/>
        <end position="62"/>
    </location>
</feature>
<reference evidence="2" key="2">
    <citation type="submission" date="2021-08" db="EMBL/GenBank/DDBJ databases">
        <authorList>
            <person name="Tani A."/>
            <person name="Ola A."/>
            <person name="Ogura Y."/>
            <person name="Katsura K."/>
            <person name="Hayashi T."/>
        </authorList>
    </citation>
    <scope>NUCLEOTIDE SEQUENCE</scope>
    <source>
        <strain evidence="2">LMG 23639</strain>
    </source>
</reference>
<accession>A0ABQ4T266</accession>
<feature type="region of interest" description="Disordered" evidence="1">
    <location>
        <begin position="1"/>
        <end position="23"/>
    </location>
</feature>
<dbReference type="EMBL" id="BPQR01000076">
    <property type="protein sequence ID" value="GJE08358.1"/>
    <property type="molecule type" value="Genomic_DNA"/>
</dbReference>
<keyword evidence="3" id="KW-1185">Reference proteome</keyword>
<reference evidence="2" key="1">
    <citation type="journal article" date="2021" name="Front. Microbiol.">
        <title>Comprehensive Comparative Genomics and Phenotyping of Methylobacterium Species.</title>
        <authorList>
            <person name="Alessa O."/>
            <person name="Ogura Y."/>
            <person name="Fujitani Y."/>
            <person name="Takami H."/>
            <person name="Hayashi T."/>
            <person name="Sahin N."/>
            <person name="Tani A."/>
        </authorList>
    </citation>
    <scope>NUCLEOTIDE SEQUENCE</scope>
    <source>
        <strain evidence="2">LMG 23639</strain>
    </source>
</reference>
<evidence type="ECO:0000256" key="1">
    <source>
        <dbReference type="SAM" id="MobiDB-lite"/>
    </source>
</evidence>
<dbReference type="Proteomes" id="UP001055102">
    <property type="component" value="Unassembled WGS sequence"/>
</dbReference>
<dbReference type="RefSeq" id="WP_238278038.1">
    <property type="nucleotide sequence ID" value="NZ_BPQR01000076.1"/>
</dbReference>